<dbReference type="RefSeq" id="WP_286976026.1">
    <property type="nucleotide sequence ID" value="NZ_PFKS01000041.1"/>
</dbReference>
<dbReference type="EMBL" id="PFNG01000074">
    <property type="protein sequence ID" value="PIZ40930.1"/>
    <property type="molecule type" value="Genomic_DNA"/>
</dbReference>
<name>A0A2M7T9A2_9ACTN</name>
<evidence type="ECO:0000313" key="1">
    <source>
        <dbReference type="EMBL" id="PIZ40930.1"/>
    </source>
</evidence>
<sequence>MITKQEIMKVARELKVDPNTIERDYVISWFLSGIYADGILSQAFVFKGGTALRKVYFPT</sequence>
<accession>A0A2M7T9A2</accession>
<gene>
    <name evidence="1" type="ORF">COY37_03105</name>
</gene>
<dbReference type="AlphaFoldDB" id="A0A2M7T9A2"/>
<evidence type="ECO:0000313" key="2">
    <source>
        <dbReference type="Proteomes" id="UP000230956"/>
    </source>
</evidence>
<proteinExistence type="predicted"/>
<reference evidence="2" key="1">
    <citation type="submission" date="2017-09" db="EMBL/GenBank/DDBJ databases">
        <title>Depth-based differentiation of microbial function through sediment-hosted aquifers and enrichment of novel symbionts in the deep terrestrial subsurface.</title>
        <authorList>
            <person name="Probst A.J."/>
            <person name="Ladd B."/>
            <person name="Jarett J.K."/>
            <person name="Geller-Mcgrath D.E."/>
            <person name="Sieber C.M.K."/>
            <person name="Emerson J.B."/>
            <person name="Anantharaman K."/>
            <person name="Thomas B.C."/>
            <person name="Malmstrom R."/>
            <person name="Stieglmeier M."/>
            <person name="Klingl A."/>
            <person name="Woyke T."/>
            <person name="Ryan C.M."/>
            <person name="Banfield J.F."/>
        </authorList>
    </citation>
    <scope>NUCLEOTIDE SEQUENCE [LARGE SCALE GENOMIC DNA]</scope>
</reference>
<organism evidence="1 2">
    <name type="scientific">Candidatus Aquicultor secundus</name>
    <dbReference type="NCBI Taxonomy" id="1973895"/>
    <lineage>
        <taxon>Bacteria</taxon>
        <taxon>Bacillati</taxon>
        <taxon>Actinomycetota</taxon>
        <taxon>Candidatus Aquicultoria</taxon>
        <taxon>Candidatus Aquicultorales</taxon>
        <taxon>Candidatus Aquicultoraceae</taxon>
        <taxon>Candidatus Aquicultor</taxon>
    </lineage>
</organism>
<evidence type="ECO:0008006" key="3">
    <source>
        <dbReference type="Google" id="ProtNLM"/>
    </source>
</evidence>
<comment type="caution">
    <text evidence="1">The sequence shown here is derived from an EMBL/GenBank/DDBJ whole genome shotgun (WGS) entry which is preliminary data.</text>
</comment>
<protein>
    <recommendedName>
        <fullName evidence="3">Nucleotidyl transferase AbiEii/AbiGii toxin family protein</fullName>
    </recommendedName>
</protein>
<dbReference type="Proteomes" id="UP000230956">
    <property type="component" value="Unassembled WGS sequence"/>
</dbReference>